<evidence type="ECO:0008006" key="5">
    <source>
        <dbReference type="Google" id="ProtNLM"/>
    </source>
</evidence>
<reference evidence="3 4" key="1">
    <citation type="submission" date="2022-10" db="EMBL/GenBank/DDBJ databases">
        <title>Janthinobacterium sp. hw3 Genome sequencing.</title>
        <authorList>
            <person name="Park S."/>
        </authorList>
    </citation>
    <scope>NUCLEOTIDE SEQUENCE [LARGE SCALE GENOMIC DNA]</scope>
    <source>
        <strain evidence="4">hw3</strain>
    </source>
</reference>
<evidence type="ECO:0000313" key="4">
    <source>
        <dbReference type="Proteomes" id="UP001221208"/>
    </source>
</evidence>
<evidence type="ECO:0000313" key="3">
    <source>
        <dbReference type="EMBL" id="MDC8757065.1"/>
    </source>
</evidence>
<keyword evidence="2" id="KW-0472">Membrane</keyword>
<keyword evidence="2" id="KW-1133">Transmembrane helix</keyword>
<sequence length="211" mass="22153">MPQNSYSPLYQPRPGRSNTVLAGVVLSLILHAGLLHFFTAPPGHKADAEAHADILNTIVWMPPRKVVEPAPVLVADVAPDISPRSRREAKPRAASAATGAPGEAVAATQAEPITLPAQPAADGATPKFDMNVALQSARKFAGTRATRNDAPNAQLQDKPINELKSENDLARGIGSASRADCKNVASGAGVMALVIVPYLLLTDKKDSGCKW</sequence>
<keyword evidence="2" id="KW-0812">Transmembrane</keyword>
<feature type="compositionally biased region" description="Low complexity" evidence="1">
    <location>
        <begin position="92"/>
        <end position="103"/>
    </location>
</feature>
<organism evidence="3 4">
    <name type="scientific">Janthinobacterium fluminis</name>
    <dbReference type="NCBI Taxonomy" id="2987524"/>
    <lineage>
        <taxon>Bacteria</taxon>
        <taxon>Pseudomonadati</taxon>
        <taxon>Pseudomonadota</taxon>
        <taxon>Betaproteobacteria</taxon>
        <taxon>Burkholderiales</taxon>
        <taxon>Oxalobacteraceae</taxon>
        <taxon>Janthinobacterium</taxon>
    </lineage>
</organism>
<gene>
    <name evidence="3" type="ORF">OIK44_05605</name>
</gene>
<comment type="caution">
    <text evidence="3">The sequence shown here is derived from an EMBL/GenBank/DDBJ whole genome shotgun (WGS) entry which is preliminary data.</text>
</comment>
<proteinExistence type="predicted"/>
<dbReference type="RefSeq" id="WP_273669714.1">
    <property type="nucleotide sequence ID" value="NZ_JAQQXR010000001.1"/>
</dbReference>
<evidence type="ECO:0000256" key="2">
    <source>
        <dbReference type="SAM" id="Phobius"/>
    </source>
</evidence>
<dbReference type="Proteomes" id="UP001221208">
    <property type="component" value="Unassembled WGS sequence"/>
</dbReference>
<evidence type="ECO:0000256" key="1">
    <source>
        <dbReference type="SAM" id="MobiDB-lite"/>
    </source>
</evidence>
<protein>
    <recommendedName>
        <fullName evidence="5">Energy transducer TonB</fullName>
    </recommendedName>
</protein>
<accession>A0ABT5JXA6</accession>
<feature type="transmembrane region" description="Helical" evidence="2">
    <location>
        <begin position="20"/>
        <end position="38"/>
    </location>
</feature>
<name>A0ABT5JXA6_9BURK</name>
<dbReference type="EMBL" id="JAQQXR010000001">
    <property type="protein sequence ID" value="MDC8757065.1"/>
    <property type="molecule type" value="Genomic_DNA"/>
</dbReference>
<feature type="region of interest" description="Disordered" evidence="1">
    <location>
        <begin position="82"/>
        <end position="103"/>
    </location>
</feature>
<keyword evidence="4" id="KW-1185">Reference proteome</keyword>
<feature type="transmembrane region" description="Helical" evidence="2">
    <location>
        <begin position="184"/>
        <end position="201"/>
    </location>
</feature>